<dbReference type="SMART" id="SM00911">
    <property type="entry name" value="HWE_HK"/>
    <property type="match status" value="1"/>
</dbReference>
<keyword evidence="8" id="KW-0547">Nucleotide-binding</keyword>
<dbReference type="PANTHER" id="PTHR41523">
    <property type="entry name" value="TWO-COMPONENT SYSTEM SENSOR PROTEIN"/>
    <property type="match status" value="1"/>
</dbReference>
<dbReference type="EC" id="2.7.13.3" evidence="2"/>
<dbReference type="EMBL" id="CP158375">
    <property type="protein sequence ID" value="XDO95266.1"/>
    <property type="molecule type" value="Genomic_DNA"/>
</dbReference>
<evidence type="ECO:0000256" key="1">
    <source>
        <dbReference type="ARBA" id="ARBA00000085"/>
    </source>
</evidence>
<evidence type="ECO:0000256" key="8">
    <source>
        <dbReference type="ARBA" id="ARBA00022741"/>
    </source>
</evidence>
<dbReference type="CDD" id="cd00130">
    <property type="entry name" value="PAS"/>
    <property type="match status" value="1"/>
</dbReference>
<feature type="modified residue" description="4-aspartylphosphate" evidence="12">
    <location>
        <position position="584"/>
    </location>
</feature>
<name>A0AB39KN61_9CAUL</name>
<dbReference type="GO" id="GO:0000160">
    <property type="term" value="P:phosphorelay signal transduction system"/>
    <property type="evidence" value="ECO:0007669"/>
    <property type="project" value="InterPro"/>
</dbReference>
<proteinExistence type="predicted"/>
<keyword evidence="11" id="KW-0843">Virulence</keyword>
<comment type="catalytic activity">
    <reaction evidence="1">
        <text>ATP + protein L-histidine = ADP + protein N-phospho-L-histidine.</text>
        <dbReference type="EC" id="2.7.13.3"/>
    </reaction>
</comment>
<evidence type="ECO:0000256" key="4">
    <source>
        <dbReference type="ARBA" id="ARBA00022630"/>
    </source>
</evidence>
<dbReference type="PROSITE" id="PS50113">
    <property type="entry name" value="PAC"/>
    <property type="match status" value="1"/>
</dbReference>
<dbReference type="AlphaFoldDB" id="A0AB39KN61"/>
<evidence type="ECO:0000256" key="7">
    <source>
        <dbReference type="ARBA" id="ARBA00022737"/>
    </source>
</evidence>
<evidence type="ECO:0000256" key="12">
    <source>
        <dbReference type="PROSITE-ProRule" id="PRU00169"/>
    </source>
</evidence>
<keyword evidence="9 16" id="KW-0418">Kinase</keyword>
<dbReference type="RefSeq" id="WP_369058118.1">
    <property type="nucleotide sequence ID" value="NZ_CP158375.1"/>
</dbReference>
<dbReference type="InterPro" id="IPR011102">
    <property type="entry name" value="Sig_transdc_His_kinase_HWE"/>
</dbReference>
<evidence type="ECO:0000256" key="2">
    <source>
        <dbReference type="ARBA" id="ARBA00012438"/>
    </source>
</evidence>
<organism evidence="16">
    <name type="scientific">Caulobacter sp. 73W</name>
    <dbReference type="NCBI Taxonomy" id="3161137"/>
    <lineage>
        <taxon>Bacteria</taxon>
        <taxon>Pseudomonadati</taxon>
        <taxon>Pseudomonadota</taxon>
        <taxon>Alphaproteobacteria</taxon>
        <taxon>Caulobacterales</taxon>
        <taxon>Caulobacteraceae</taxon>
        <taxon>Caulobacter</taxon>
    </lineage>
</organism>
<dbReference type="InterPro" id="IPR011006">
    <property type="entry name" value="CheY-like_superfamily"/>
</dbReference>
<keyword evidence="10" id="KW-0067">ATP-binding</keyword>
<dbReference type="Gene3D" id="3.40.50.2300">
    <property type="match status" value="1"/>
</dbReference>
<evidence type="ECO:0000259" key="14">
    <source>
        <dbReference type="PROSITE" id="PS50112"/>
    </source>
</evidence>
<keyword evidence="3 12" id="KW-0597">Phosphoprotein</keyword>
<dbReference type="PROSITE" id="PS50112">
    <property type="entry name" value="PAS"/>
    <property type="match status" value="1"/>
</dbReference>
<feature type="domain" description="Response regulatory" evidence="13">
    <location>
        <begin position="535"/>
        <end position="643"/>
    </location>
</feature>
<keyword evidence="7" id="KW-0677">Repeat</keyword>
<sequence length="646" mass="69785">MDDHGEPVTGADEADRLKALYDMGILDSEPDPRFDRIVRTAAAVFRCPRAAIILIDADRLWFKAKLGIPIKEHPRAGTLGERMLRRRELVICGDLHADPVFEPLVRDLPTVDVRFYACAPLFTRKGEMIGLLALGDPEPHPPATPDMAAALADLADLAMEEFNRDVEAAATVARRKLDEQRVHLALQAARMGEYEWDLAQDRVILSDRTASLLDYPSGLMSAEQGERLRNMVHPDDREVVTQAIKRAIDETGLYEVEYRHVREAGSPPSWRYTAGVVLYGPDHTAERVIGVTQDIDDRKREEERLQALLAELDHRVKNVLAAVQSLAVQSARRSGSLDSFLKTFQGRLKAMASAHDLLTATRWRGAMLSDIVGAELGGLAPLQTRWDGPELFLTPRAASALSLALHELAINAVKYGALSVEMGRVDVAWRLSPSGGFILDWVESGGPRVSPPSSERGFGATLLSEVAGRELGGQVEMDYRPSGVAARIEASVHAIGERRSTDVAFEAEHVAGQILAEFSPASPMSGSRTDVAGLRLLIVEDSVLLAMELEAGLTELGAKVAGVAATLDEAMGMTSLALDAAVLDANLDGLSVAPAAEALRSRGVPFVFATGYADRAAPMGFDAPIVRKPYNVGQIAAALAQVAKPA</sequence>
<evidence type="ECO:0000259" key="15">
    <source>
        <dbReference type="PROSITE" id="PS50113"/>
    </source>
</evidence>
<dbReference type="InterPro" id="IPR035965">
    <property type="entry name" value="PAS-like_dom_sf"/>
</dbReference>
<dbReference type="PANTHER" id="PTHR41523:SF8">
    <property type="entry name" value="ETHYLENE RESPONSE SENSOR PROTEIN"/>
    <property type="match status" value="1"/>
</dbReference>
<dbReference type="Pfam" id="PF08447">
    <property type="entry name" value="PAS_3"/>
    <property type="match status" value="1"/>
</dbReference>
<accession>A0AB39KN61</accession>
<evidence type="ECO:0000256" key="3">
    <source>
        <dbReference type="ARBA" id="ARBA00022553"/>
    </source>
</evidence>
<dbReference type="InterPro" id="IPR036890">
    <property type="entry name" value="HATPase_C_sf"/>
</dbReference>
<dbReference type="InterPro" id="IPR000700">
    <property type="entry name" value="PAS-assoc_C"/>
</dbReference>
<dbReference type="SMART" id="SM00448">
    <property type="entry name" value="REC"/>
    <property type="match status" value="1"/>
</dbReference>
<dbReference type="Gene3D" id="3.30.450.20">
    <property type="entry name" value="PAS domain"/>
    <property type="match status" value="1"/>
</dbReference>
<keyword evidence="6" id="KW-0808">Transferase</keyword>
<keyword evidence="4" id="KW-0285">Flavoprotein</keyword>
<evidence type="ECO:0000256" key="10">
    <source>
        <dbReference type="ARBA" id="ARBA00022840"/>
    </source>
</evidence>
<dbReference type="Pfam" id="PF01590">
    <property type="entry name" value="GAF"/>
    <property type="match status" value="1"/>
</dbReference>
<dbReference type="SUPFAM" id="SSF55785">
    <property type="entry name" value="PYP-like sensor domain (PAS domain)"/>
    <property type="match status" value="1"/>
</dbReference>
<dbReference type="SMART" id="SM00065">
    <property type="entry name" value="GAF"/>
    <property type="match status" value="1"/>
</dbReference>
<evidence type="ECO:0000313" key="16">
    <source>
        <dbReference type="EMBL" id="XDO95266.1"/>
    </source>
</evidence>
<dbReference type="InterPro" id="IPR001789">
    <property type="entry name" value="Sig_transdc_resp-reg_receiver"/>
</dbReference>
<dbReference type="InterPro" id="IPR029016">
    <property type="entry name" value="GAF-like_dom_sf"/>
</dbReference>
<feature type="domain" description="PAS" evidence="14">
    <location>
        <begin position="178"/>
        <end position="251"/>
    </location>
</feature>
<keyword evidence="5" id="KW-0288">FMN</keyword>
<dbReference type="InterPro" id="IPR003018">
    <property type="entry name" value="GAF"/>
</dbReference>
<evidence type="ECO:0000259" key="13">
    <source>
        <dbReference type="PROSITE" id="PS50110"/>
    </source>
</evidence>
<dbReference type="SUPFAM" id="SSF55781">
    <property type="entry name" value="GAF domain-like"/>
    <property type="match status" value="1"/>
</dbReference>
<evidence type="ECO:0000256" key="9">
    <source>
        <dbReference type="ARBA" id="ARBA00022777"/>
    </source>
</evidence>
<gene>
    <name evidence="16" type="ORF">ABOZ73_10565</name>
</gene>
<dbReference type="Pfam" id="PF07536">
    <property type="entry name" value="HWE_HK"/>
    <property type="match status" value="1"/>
</dbReference>
<reference evidence="16" key="1">
    <citation type="submission" date="2024-06" db="EMBL/GenBank/DDBJ databases">
        <title>Caulobacter inopinatus, sp. nov.</title>
        <authorList>
            <person name="Donachie S.P."/>
        </authorList>
    </citation>
    <scope>NUCLEOTIDE SEQUENCE</scope>
    <source>
        <strain evidence="16">73W</strain>
    </source>
</reference>
<dbReference type="Gene3D" id="3.30.565.10">
    <property type="entry name" value="Histidine kinase-like ATPase, C-terminal domain"/>
    <property type="match status" value="1"/>
</dbReference>
<protein>
    <recommendedName>
        <fullName evidence="2">histidine kinase</fullName>
        <ecNumber evidence="2">2.7.13.3</ecNumber>
    </recommendedName>
</protein>
<dbReference type="Gene3D" id="3.30.450.40">
    <property type="match status" value="1"/>
</dbReference>
<evidence type="ECO:0000256" key="6">
    <source>
        <dbReference type="ARBA" id="ARBA00022679"/>
    </source>
</evidence>
<dbReference type="InterPro" id="IPR000014">
    <property type="entry name" value="PAS"/>
</dbReference>
<evidence type="ECO:0000256" key="11">
    <source>
        <dbReference type="ARBA" id="ARBA00023026"/>
    </source>
</evidence>
<evidence type="ECO:0000256" key="5">
    <source>
        <dbReference type="ARBA" id="ARBA00022643"/>
    </source>
</evidence>
<dbReference type="SUPFAM" id="SSF52172">
    <property type="entry name" value="CheY-like"/>
    <property type="match status" value="1"/>
</dbReference>
<dbReference type="InterPro" id="IPR013655">
    <property type="entry name" value="PAS_fold_3"/>
</dbReference>
<dbReference type="PROSITE" id="PS50110">
    <property type="entry name" value="RESPONSE_REGULATORY"/>
    <property type="match status" value="1"/>
</dbReference>
<dbReference type="GO" id="GO:0004673">
    <property type="term" value="F:protein histidine kinase activity"/>
    <property type="evidence" value="ECO:0007669"/>
    <property type="project" value="UniProtKB-EC"/>
</dbReference>
<dbReference type="GO" id="GO:0005524">
    <property type="term" value="F:ATP binding"/>
    <property type="evidence" value="ECO:0007669"/>
    <property type="project" value="UniProtKB-KW"/>
</dbReference>
<feature type="domain" description="PAC" evidence="15">
    <location>
        <begin position="254"/>
        <end position="307"/>
    </location>
</feature>